<dbReference type="EMBL" id="UYWY01021295">
    <property type="protein sequence ID" value="VDM43825.1"/>
    <property type="molecule type" value="Genomic_DNA"/>
</dbReference>
<evidence type="ECO:0000313" key="1">
    <source>
        <dbReference type="EMBL" id="VDM43825.1"/>
    </source>
</evidence>
<reference evidence="1 2" key="2">
    <citation type="submission" date="2018-11" db="EMBL/GenBank/DDBJ databases">
        <authorList>
            <consortium name="Pathogen Informatics"/>
        </authorList>
    </citation>
    <scope>NUCLEOTIDE SEQUENCE [LARGE SCALE GENOMIC DNA]</scope>
</reference>
<evidence type="ECO:0000313" key="3">
    <source>
        <dbReference type="WBParaSite" id="TCNE_0001250401-mRNA-1"/>
    </source>
</evidence>
<organism evidence="2 3">
    <name type="scientific">Toxocara canis</name>
    <name type="common">Canine roundworm</name>
    <dbReference type="NCBI Taxonomy" id="6265"/>
    <lineage>
        <taxon>Eukaryota</taxon>
        <taxon>Metazoa</taxon>
        <taxon>Ecdysozoa</taxon>
        <taxon>Nematoda</taxon>
        <taxon>Chromadorea</taxon>
        <taxon>Rhabditida</taxon>
        <taxon>Spirurina</taxon>
        <taxon>Ascaridomorpha</taxon>
        <taxon>Ascaridoidea</taxon>
        <taxon>Toxocaridae</taxon>
        <taxon>Toxocara</taxon>
    </lineage>
</organism>
<sequence length="104" mass="10527">MAIPLADETLDLPDPDETVGDVRLSGPLVTNQANIPAGIGGGGICVGTGSNGAGRVGLLNKYGNEPIGGTRINGIEVAIVAIDERMRCGCAVEINQAAITKTIQ</sequence>
<dbReference type="AlphaFoldDB" id="A0A183UVI4"/>
<protein>
    <submittedName>
        <fullName evidence="3">Zn-binding Pro-Ala-Ala-Arg (PAAR) domain-containing protein, incolved in TypeVI secretion</fullName>
    </submittedName>
</protein>
<dbReference type="Proteomes" id="UP000050794">
    <property type="component" value="Unassembled WGS sequence"/>
</dbReference>
<name>A0A183UVI4_TOXCA</name>
<reference evidence="3" key="1">
    <citation type="submission" date="2016-06" db="UniProtKB">
        <authorList>
            <consortium name="WormBaseParasite"/>
        </authorList>
    </citation>
    <scope>IDENTIFICATION</scope>
</reference>
<evidence type="ECO:0000313" key="2">
    <source>
        <dbReference type="Proteomes" id="UP000050794"/>
    </source>
</evidence>
<dbReference type="WBParaSite" id="TCNE_0001250401-mRNA-1">
    <property type="protein sequence ID" value="TCNE_0001250401-mRNA-1"/>
    <property type="gene ID" value="TCNE_0001250401"/>
</dbReference>
<proteinExistence type="predicted"/>
<gene>
    <name evidence="1" type="ORF">TCNE_LOCUS12504</name>
</gene>
<keyword evidence="2" id="KW-1185">Reference proteome</keyword>
<accession>A0A183UVI4</accession>